<dbReference type="Gene3D" id="1.20.1720.10">
    <property type="entry name" value="Multidrug resistance protein D"/>
    <property type="match status" value="1"/>
</dbReference>
<dbReference type="NCBIfam" id="TIGR00711">
    <property type="entry name" value="efflux_EmrB"/>
    <property type="match status" value="1"/>
</dbReference>
<dbReference type="InterPro" id="IPR011701">
    <property type="entry name" value="MFS"/>
</dbReference>
<dbReference type="Proteomes" id="UP001597419">
    <property type="component" value="Unassembled WGS sequence"/>
</dbReference>
<dbReference type="PROSITE" id="PS50850">
    <property type="entry name" value="MFS"/>
    <property type="match status" value="1"/>
</dbReference>
<evidence type="ECO:0000256" key="6">
    <source>
        <dbReference type="ARBA" id="ARBA00023136"/>
    </source>
</evidence>
<feature type="transmembrane region" description="Helical" evidence="7">
    <location>
        <begin position="104"/>
        <end position="122"/>
    </location>
</feature>
<dbReference type="Pfam" id="PF07690">
    <property type="entry name" value="MFS_1"/>
    <property type="match status" value="1"/>
</dbReference>
<keyword evidence="10" id="KW-1185">Reference proteome</keyword>
<feature type="transmembrane region" description="Helical" evidence="7">
    <location>
        <begin position="378"/>
        <end position="404"/>
    </location>
</feature>
<keyword evidence="4 7" id="KW-0812">Transmembrane</keyword>
<dbReference type="PANTHER" id="PTHR42718">
    <property type="entry name" value="MAJOR FACILITATOR SUPERFAMILY MULTIDRUG TRANSPORTER MFSC"/>
    <property type="match status" value="1"/>
</dbReference>
<evidence type="ECO:0000256" key="1">
    <source>
        <dbReference type="ARBA" id="ARBA00004651"/>
    </source>
</evidence>
<dbReference type="PRINTS" id="PR01036">
    <property type="entry name" value="TCRTETB"/>
</dbReference>
<organism evidence="9 10">
    <name type="scientific">Amycolatopsis samaneae</name>
    <dbReference type="NCBI Taxonomy" id="664691"/>
    <lineage>
        <taxon>Bacteria</taxon>
        <taxon>Bacillati</taxon>
        <taxon>Actinomycetota</taxon>
        <taxon>Actinomycetes</taxon>
        <taxon>Pseudonocardiales</taxon>
        <taxon>Pseudonocardiaceae</taxon>
        <taxon>Amycolatopsis</taxon>
    </lineage>
</organism>
<reference evidence="10" key="1">
    <citation type="journal article" date="2019" name="Int. J. Syst. Evol. Microbiol.">
        <title>The Global Catalogue of Microorganisms (GCM) 10K type strain sequencing project: providing services to taxonomists for standard genome sequencing and annotation.</title>
        <authorList>
            <consortium name="The Broad Institute Genomics Platform"/>
            <consortium name="The Broad Institute Genome Sequencing Center for Infectious Disease"/>
            <person name="Wu L."/>
            <person name="Ma J."/>
        </authorList>
    </citation>
    <scope>NUCLEOTIDE SEQUENCE [LARGE SCALE GENOMIC DNA]</scope>
    <source>
        <strain evidence="10">CGMCC 4.7643</strain>
    </source>
</reference>
<keyword evidence="3" id="KW-1003">Cell membrane</keyword>
<dbReference type="SUPFAM" id="SSF103473">
    <property type="entry name" value="MFS general substrate transporter"/>
    <property type="match status" value="1"/>
</dbReference>
<feature type="transmembrane region" description="Helical" evidence="7">
    <location>
        <begin position="129"/>
        <end position="148"/>
    </location>
</feature>
<dbReference type="PANTHER" id="PTHR42718:SF49">
    <property type="entry name" value="EXPORT PROTEIN"/>
    <property type="match status" value="1"/>
</dbReference>
<evidence type="ECO:0000256" key="3">
    <source>
        <dbReference type="ARBA" id="ARBA00022475"/>
    </source>
</evidence>
<keyword evidence="2" id="KW-0813">Transport</keyword>
<keyword evidence="6 7" id="KW-0472">Membrane</keyword>
<feature type="transmembrane region" description="Helical" evidence="7">
    <location>
        <begin position="160"/>
        <end position="181"/>
    </location>
</feature>
<proteinExistence type="predicted"/>
<gene>
    <name evidence="9" type="ORF">ACFSYJ_32420</name>
</gene>
<protein>
    <submittedName>
        <fullName evidence="9">MFS transporter</fullName>
    </submittedName>
</protein>
<sequence length="502" mass="51469">MRTWWPLTAVCLGTFMLLLDITIVNVALPAVAVDLRAGFGDLQWIVDGYVLALVVLLLSAGSLADLRGRRRTYVTGLALFAAASLGCGLATTPAMLIVGRGLQGVGGALMFATTLALLSNTYRGRERGIAYGVWGAVNGTATSIGPILGGVLTEHLGWRWIFLVNVPISVVAILLALRVLTESADPRARRVDWAGVLTFSAAMAALLLGLIGTASWSPWMYPVAALALAAFVVVEWRSAEPMLDLKLFTRPAFPAVSFAAMAMPFALFSLFLFLALWLQSVLGFSPVEVGLTFLPLSLVALVVSPIAGKHLTPRLSARAQIGAGLVLCGAGVLLFLGLDADSTGTALLPGLLIGGLGVGVASPRLSSAAMSVVPPERAGMAAGATSTFAQLGNALGIAILGVLFTRHVTAGLAASGAGAGNPGFAAAVAGGGTPGLLAATPEPERAALGRTIDAAFTAGLNHVFLVAAVVAFAGAAATWFVTVPAEPHHDRRTAHDSVETVA</sequence>
<name>A0ABW5GR07_9PSEU</name>
<evidence type="ECO:0000256" key="5">
    <source>
        <dbReference type="ARBA" id="ARBA00022989"/>
    </source>
</evidence>
<dbReference type="Gene3D" id="1.20.1250.20">
    <property type="entry name" value="MFS general substrate transporter like domains"/>
    <property type="match status" value="1"/>
</dbReference>
<feature type="transmembrane region" description="Helical" evidence="7">
    <location>
        <begin position="256"/>
        <end position="277"/>
    </location>
</feature>
<feature type="transmembrane region" description="Helical" evidence="7">
    <location>
        <begin position="344"/>
        <end position="366"/>
    </location>
</feature>
<comment type="subcellular location">
    <subcellularLocation>
        <location evidence="1">Cell membrane</location>
        <topology evidence="1">Multi-pass membrane protein</topology>
    </subcellularLocation>
</comment>
<evidence type="ECO:0000256" key="4">
    <source>
        <dbReference type="ARBA" id="ARBA00022692"/>
    </source>
</evidence>
<feature type="transmembrane region" description="Helical" evidence="7">
    <location>
        <begin position="289"/>
        <end position="307"/>
    </location>
</feature>
<feature type="domain" description="Major facilitator superfamily (MFS) profile" evidence="8">
    <location>
        <begin position="6"/>
        <end position="486"/>
    </location>
</feature>
<comment type="caution">
    <text evidence="9">The sequence shown here is derived from an EMBL/GenBank/DDBJ whole genome shotgun (WGS) entry which is preliminary data.</text>
</comment>
<dbReference type="RefSeq" id="WP_345391681.1">
    <property type="nucleotide sequence ID" value="NZ_BAABHG010000005.1"/>
</dbReference>
<evidence type="ECO:0000256" key="7">
    <source>
        <dbReference type="SAM" id="Phobius"/>
    </source>
</evidence>
<evidence type="ECO:0000313" key="9">
    <source>
        <dbReference type="EMBL" id="MFD2463357.1"/>
    </source>
</evidence>
<dbReference type="EMBL" id="JBHUKU010000020">
    <property type="protein sequence ID" value="MFD2463357.1"/>
    <property type="molecule type" value="Genomic_DNA"/>
</dbReference>
<feature type="transmembrane region" description="Helical" evidence="7">
    <location>
        <begin position="319"/>
        <end position="338"/>
    </location>
</feature>
<dbReference type="CDD" id="cd17321">
    <property type="entry name" value="MFS_MMR_MDR_like"/>
    <property type="match status" value="1"/>
</dbReference>
<feature type="transmembrane region" description="Helical" evidence="7">
    <location>
        <begin position="42"/>
        <end position="64"/>
    </location>
</feature>
<evidence type="ECO:0000256" key="2">
    <source>
        <dbReference type="ARBA" id="ARBA00022448"/>
    </source>
</evidence>
<evidence type="ECO:0000313" key="10">
    <source>
        <dbReference type="Proteomes" id="UP001597419"/>
    </source>
</evidence>
<feature type="transmembrane region" description="Helical" evidence="7">
    <location>
        <begin position="76"/>
        <end position="98"/>
    </location>
</feature>
<dbReference type="InterPro" id="IPR004638">
    <property type="entry name" value="EmrB-like"/>
</dbReference>
<dbReference type="InterPro" id="IPR036259">
    <property type="entry name" value="MFS_trans_sf"/>
</dbReference>
<accession>A0ABW5GR07</accession>
<feature type="transmembrane region" description="Helical" evidence="7">
    <location>
        <begin position="193"/>
        <end position="213"/>
    </location>
</feature>
<dbReference type="InterPro" id="IPR020846">
    <property type="entry name" value="MFS_dom"/>
</dbReference>
<keyword evidence="5 7" id="KW-1133">Transmembrane helix</keyword>
<feature type="transmembrane region" description="Helical" evidence="7">
    <location>
        <begin position="463"/>
        <end position="483"/>
    </location>
</feature>
<evidence type="ECO:0000259" key="8">
    <source>
        <dbReference type="PROSITE" id="PS50850"/>
    </source>
</evidence>